<name>A0AAV4M797_CAEEX</name>
<evidence type="ECO:0000313" key="2">
    <source>
        <dbReference type="Proteomes" id="UP001054945"/>
    </source>
</evidence>
<protein>
    <submittedName>
        <fullName evidence="1">Uncharacterized protein</fullName>
    </submittedName>
</protein>
<evidence type="ECO:0000313" key="1">
    <source>
        <dbReference type="EMBL" id="GIX68263.1"/>
    </source>
</evidence>
<dbReference type="AlphaFoldDB" id="A0AAV4M797"/>
<accession>A0AAV4M797</accession>
<dbReference type="EMBL" id="BPLR01019472">
    <property type="protein sequence ID" value="GIX68263.1"/>
    <property type="molecule type" value="Genomic_DNA"/>
</dbReference>
<reference evidence="1 2" key="1">
    <citation type="submission" date="2021-06" db="EMBL/GenBank/DDBJ databases">
        <title>Caerostris extrusa draft genome.</title>
        <authorList>
            <person name="Kono N."/>
            <person name="Arakawa K."/>
        </authorList>
    </citation>
    <scope>NUCLEOTIDE SEQUENCE [LARGE SCALE GENOMIC DNA]</scope>
</reference>
<dbReference type="Proteomes" id="UP001054945">
    <property type="component" value="Unassembled WGS sequence"/>
</dbReference>
<comment type="caution">
    <text evidence="1">The sequence shown here is derived from an EMBL/GenBank/DDBJ whole genome shotgun (WGS) entry which is preliminary data.</text>
</comment>
<proteinExistence type="predicted"/>
<sequence>MRGKLADASKDEDANLYTEEAHLSSGCYYLRKEAEDSSVIRQGIKSFSFGKWPSCDCSTLSVLLIVSHHFREGFWLHLDKIFMHVNLMADASKEEDANLHAEEAHLSSGCYLRKEAEDSSVIRQVK</sequence>
<gene>
    <name evidence="1" type="ORF">CEXT_507321</name>
</gene>
<organism evidence="1 2">
    <name type="scientific">Caerostris extrusa</name>
    <name type="common">Bark spider</name>
    <name type="synonym">Caerostris bankana</name>
    <dbReference type="NCBI Taxonomy" id="172846"/>
    <lineage>
        <taxon>Eukaryota</taxon>
        <taxon>Metazoa</taxon>
        <taxon>Ecdysozoa</taxon>
        <taxon>Arthropoda</taxon>
        <taxon>Chelicerata</taxon>
        <taxon>Arachnida</taxon>
        <taxon>Araneae</taxon>
        <taxon>Araneomorphae</taxon>
        <taxon>Entelegynae</taxon>
        <taxon>Araneoidea</taxon>
        <taxon>Araneidae</taxon>
        <taxon>Caerostris</taxon>
    </lineage>
</organism>
<keyword evidence="2" id="KW-1185">Reference proteome</keyword>